<organism evidence="1 2">
    <name type="scientific">Acinonyx jubatus</name>
    <name type="common">Cheetah</name>
    <dbReference type="NCBI Taxonomy" id="32536"/>
    <lineage>
        <taxon>Eukaryota</taxon>
        <taxon>Metazoa</taxon>
        <taxon>Chordata</taxon>
        <taxon>Craniata</taxon>
        <taxon>Vertebrata</taxon>
        <taxon>Euteleostomi</taxon>
        <taxon>Mammalia</taxon>
        <taxon>Eutheria</taxon>
        <taxon>Laurasiatheria</taxon>
        <taxon>Carnivora</taxon>
        <taxon>Feliformia</taxon>
        <taxon>Felidae</taxon>
        <taxon>Felinae</taxon>
        <taxon>Acinonyx</taxon>
    </lineage>
</organism>
<dbReference type="GeneID" id="106988484"/>
<sequence>MLASREQDGELHSAGSGLIAPLVAHSAQRSSPAHFTFRLSDAVTSRLTSGKLLRLVCQGGVDARRPRPCRALRGEGPCALVPGAQGPRAHALERARREGDGVGVHRDPSSAGGSAQLSAGRLEARLWLCSACSRFNSGLSWLICKTGPDRQHSSDLGQLLFWSAVLLPGSASVIFMVQSPRLSTASPASHPPGPPAGSSPLRQLCLFNKEEGVLMSTDGRSKDHRQESGGGTAAPVLTRPCGLLVPFARPSLFHLCELQTEAKFALFPCVFPRSAGQRGSLAII</sequence>
<protein>
    <submittedName>
        <fullName evidence="2">Uncharacterized protein LOC106988484</fullName>
    </submittedName>
</protein>
<keyword evidence="1" id="KW-1185">Reference proteome</keyword>
<reference evidence="2" key="1">
    <citation type="submission" date="2025-08" db="UniProtKB">
        <authorList>
            <consortium name="RefSeq"/>
        </authorList>
    </citation>
    <scope>IDENTIFICATION</scope>
    <source>
        <tissue evidence="2">Blood</tissue>
    </source>
</reference>
<evidence type="ECO:0000313" key="2">
    <source>
        <dbReference type="RefSeq" id="XP_053079585.1"/>
    </source>
</evidence>
<evidence type="ECO:0000313" key="1">
    <source>
        <dbReference type="Proteomes" id="UP001652583"/>
    </source>
</evidence>
<name>A0ABM3Q6N1_ACIJB</name>
<proteinExistence type="predicted"/>
<dbReference type="RefSeq" id="XP_053079585.1">
    <property type="nucleotide sequence ID" value="XM_053223610.1"/>
</dbReference>
<dbReference type="Proteomes" id="UP001652583">
    <property type="component" value="Chromosome B3"/>
</dbReference>
<accession>A0ABM3Q6N1</accession>
<gene>
    <name evidence="2" type="primary">LOC106988484</name>
</gene>